<proteinExistence type="predicted"/>
<dbReference type="Proteomes" id="UP000005204">
    <property type="component" value="Unassembled WGS sequence"/>
</dbReference>
<reference evidence="1" key="2">
    <citation type="submission" date="2022-06" db="UniProtKB">
        <authorList>
            <consortium name="EnsemblMetazoa"/>
        </authorList>
    </citation>
    <scope>IDENTIFICATION</scope>
    <source>
        <strain evidence="1">p50T (Dazao)</strain>
    </source>
</reference>
<name>A0A8R2QU09_BOMMO</name>
<keyword evidence="2" id="KW-1185">Reference proteome</keyword>
<dbReference type="AlphaFoldDB" id="A0A8R2QU09"/>
<organism evidence="1 2">
    <name type="scientific">Bombyx mori</name>
    <name type="common">Silk moth</name>
    <dbReference type="NCBI Taxonomy" id="7091"/>
    <lineage>
        <taxon>Eukaryota</taxon>
        <taxon>Metazoa</taxon>
        <taxon>Ecdysozoa</taxon>
        <taxon>Arthropoda</taxon>
        <taxon>Hexapoda</taxon>
        <taxon>Insecta</taxon>
        <taxon>Pterygota</taxon>
        <taxon>Neoptera</taxon>
        <taxon>Endopterygota</taxon>
        <taxon>Lepidoptera</taxon>
        <taxon>Glossata</taxon>
        <taxon>Ditrysia</taxon>
        <taxon>Bombycoidea</taxon>
        <taxon>Bombycidae</taxon>
        <taxon>Bombycinae</taxon>
        <taxon>Bombyx</taxon>
    </lineage>
</organism>
<sequence>MNLNEIPRGFQNPIDKNENYRLAGTVYLTQRTTRRRSYGNKDNCETMGHFIALCLRGMEWWEYDDTQEKPRMRKATAQVNVQKVAYIQAMEMEVVTEADVTRALINIKEDKIEMKKTGGGFWKPKSTETDAKVLSIIKEQTEPLHNPYDSAADFFNDVVEITCTDEGNKLIDNDLINSSPYTPCVALKEISMTTDLEEVTPKRVASESEGKVLKKREFSMESGSIKKINEPAHIKMLQKKKGWYTAKLYLVIHLLSYILLKKLYWHFCFSDSKKINKKIICRAVKEHIFKKKKSQNADLERKKLMVEILNFKKEHELRMQILKAKQWRLEKH</sequence>
<dbReference type="EnsemblMetazoa" id="XM_038012064.1">
    <property type="protein sequence ID" value="XP_037867992.1"/>
    <property type="gene ID" value="LOC101741159"/>
</dbReference>
<reference evidence="2" key="1">
    <citation type="journal article" date="2008" name="Insect Biochem. Mol. Biol.">
        <title>The genome of a lepidopteran model insect, the silkworm Bombyx mori.</title>
        <authorList>
            <consortium name="International Silkworm Genome Consortium"/>
        </authorList>
    </citation>
    <scope>NUCLEOTIDE SEQUENCE [LARGE SCALE GENOMIC DNA]</scope>
    <source>
        <strain evidence="2">p50T</strain>
    </source>
</reference>
<accession>A0A8R2QU09</accession>
<protein>
    <submittedName>
        <fullName evidence="1">Uncharacterized protein</fullName>
    </submittedName>
</protein>
<evidence type="ECO:0000313" key="1">
    <source>
        <dbReference type="EnsemblMetazoa" id="XP_037867992.1"/>
    </source>
</evidence>
<evidence type="ECO:0000313" key="2">
    <source>
        <dbReference type="Proteomes" id="UP000005204"/>
    </source>
</evidence>